<dbReference type="AlphaFoldDB" id="A0A8S3YP85"/>
<sequence>MKGYFRTSQMVSPHDLSHKVIRAKDAMRMDKHSYEYIPEAEDIFQKLSSDESGESSGSESEGEELTSTKKSLDIYEDKPEARPEVRTELFYRRWYMLALFSLTAMLWNAIWSTWGPIAQSAKDVYGWTDGFVPSFIHLCPFQCVFQGMRMAMIFCCSFMFVGAGFRCIPGDVNTATWFIRIGQFLNGVAGTVPMSGPALLSGLWFPPNQRATATAISTVAGYLGASISFVIGPLLVPEPDDLSPINATFSFLRDAIDSNGSGINITDHSGQEQGIKTILYAECALAGIVFLLVLLYFPSKPPLPPSISASIPREKYLNGLKLLVRNKQFWICAVAFSVPMGVYESWQVILDINLDSKGISQQTAGWLDFYATVGGCLSGLLVS</sequence>
<dbReference type="PANTHER" id="PTHR10924">
    <property type="entry name" value="MAJOR FACILITATOR SUPERFAMILY PROTEIN-RELATED"/>
    <property type="match status" value="1"/>
</dbReference>
<comment type="caution">
    <text evidence="7">The sequence shown here is derived from an EMBL/GenBank/DDBJ whole genome shotgun (WGS) entry which is preliminary data.</text>
</comment>
<dbReference type="InterPro" id="IPR011701">
    <property type="entry name" value="MFS"/>
</dbReference>
<keyword evidence="2 6" id="KW-0812">Transmembrane</keyword>
<feature type="transmembrane region" description="Helical" evidence="6">
    <location>
        <begin position="94"/>
        <end position="114"/>
    </location>
</feature>
<protein>
    <submittedName>
        <fullName evidence="7">Uncharacterized protein</fullName>
    </submittedName>
</protein>
<feature type="transmembrane region" description="Helical" evidence="6">
    <location>
        <begin position="184"/>
        <end position="205"/>
    </location>
</feature>
<evidence type="ECO:0000256" key="6">
    <source>
        <dbReference type="SAM" id="Phobius"/>
    </source>
</evidence>
<evidence type="ECO:0000313" key="8">
    <source>
        <dbReference type="Proteomes" id="UP000678393"/>
    </source>
</evidence>
<dbReference type="GO" id="GO:0016020">
    <property type="term" value="C:membrane"/>
    <property type="evidence" value="ECO:0007669"/>
    <property type="project" value="UniProtKB-SubCell"/>
</dbReference>
<dbReference type="Pfam" id="PF07690">
    <property type="entry name" value="MFS_1"/>
    <property type="match status" value="1"/>
</dbReference>
<keyword evidence="4 6" id="KW-0472">Membrane</keyword>
<dbReference type="InterPro" id="IPR049680">
    <property type="entry name" value="FLVCR1-2_SLC49-like"/>
</dbReference>
<keyword evidence="3 6" id="KW-1133">Transmembrane helix</keyword>
<accession>A0A8S3YP85</accession>
<feature type="transmembrane region" description="Helical" evidence="6">
    <location>
        <begin position="278"/>
        <end position="297"/>
    </location>
</feature>
<evidence type="ECO:0000256" key="2">
    <source>
        <dbReference type="ARBA" id="ARBA00022692"/>
    </source>
</evidence>
<dbReference type="EMBL" id="CAJHNH020000644">
    <property type="protein sequence ID" value="CAG5119007.1"/>
    <property type="molecule type" value="Genomic_DNA"/>
</dbReference>
<evidence type="ECO:0000313" key="7">
    <source>
        <dbReference type="EMBL" id="CAG5119007.1"/>
    </source>
</evidence>
<feature type="non-terminal residue" evidence="7">
    <location>
        <position position="383"/>
    </location>
</feature>
<reference evidence="7" key="1">
    <citation type="submission" date="2021-04" db="EMBL/GenBank/DDBJ databases">
        <authorList>
            <consortium name="Molecular Ecology Group"/>
        </authorList>
    </citation>
    <scope>NUCLEOTIDE SEQUENCE</scope>
</reference>
<evidence type="ECO:0000256" key="4">
    <source>
        <dbReference type="ARBA" id="ARBA00023136"/>
    </source>
</evidence>
<feature type="region of interest" description="Disordered" evidence="5">
    <location>
        <begin position="48"/>
        <end position="69"/>
    </location>
</feature>
<proteinExistence type="predicted"/>
<comment type="subcellular location">
    <subcellularLocation>
        <location evidence="1">Membrane</location>
        <topology evidence="1">Multi-pass membrane protein</topology>
    </subcellularLocation>
</comment>
<feature type="transmembrane region" description="Helical" evidence="6">
    <location>
        <begin position="134"/>
        <end position="163"/>
    </location>
</feature>
<gene>
    <name evidence="7" type="ORF">CUNI_LOCUS4565</name>
</gene>
<dbReference type="Proteomes" id="UP000678393">
    <property type="component" value="Unassembled WGS sequence"/>
</dbReference>
<evidence type="ECO:0000256" key="3">
    <source>
        <dbReference type="ARBA" id="ARBA00022989"/>
    </source>
</evidence>
<evidence type="ECO:0000256" key="5">
    <source>
        <dbReference type="SAM" id="MobiDB-lite"/>
    </source>
</evidence>
<dbReference type="InterPro" id="IPR036259">
    <property type="entry name" value="MFS_trans_sf"/>
</dbReference>
<dbReference type="GO" id="GO:0022857">
    <property type="term" value="F:transmembrane transporter activity"/>
    <property type="evidence" value="ECO:0007669"/>
    <property type="project" value="InterPro"/>
</dbReference>
<evidence type="ECO:0000256" key="1">
    <source>
        <dbReference type="ARBA" id="ARBA00004141"/>
    </source>
</evidence>
<dbReference type="Gene3D" id="1.20.1250.20">
    <property type="entry name" value="MFS general substrate transporter like domains"/>
    <property type="match status" value="1"/>
</dbReference>
<dbReference type="OrthoDB" id="422206at2759"/>
<feature type="transmembrane region" description="Helical" evidence="6">
    <location>
        <begin position="211"/>
        <end position="236"/>
    </location>
</feature>
<dbReference type="PANTHER" id="PTHR10924:SF27">
    <property type="entry name" value="SOLUTE CARRIER FAMILY 49 MEMBER 4"/>
    <property type="match status" value="1"/>
</dbReference>
<organism evidence="7 8">
    <name type="scientific">Candidula unifasciata</name>
    <dbReference type="NCBI Taxonomy" id="100452"/>
    <lineage>
        <taxon>Eukaryota</taxon>
        <taxon>Metazoa</taxon>
        <taxon>Spiralia</taxon>
        <taxon>Lophotrochozoa</taxon>
        <taxon>Mollusca</taxon>
        <taxon>Gastropoda</taxon>
        <taxon>Heterobranchia</taxon>
        <taxon>Euthyneura</taxon>
        <taxon>Panpulmonata</taxon>
        <taxon>Eupulmonata</taxon>
        <taxon>Stylommatophora</taxon>
        <taxon>Helicina</taxon>
        <taxon>Helicoidea</taxon>
        <taxon>Geomitridae</taxon>
        <taxon>Candidula</taxon>
    </lineage>
</organism>
<keyword evidence="8" id="KW-1185">Reference proteome</keyword>
<name>A0A8S3YP85_9EUPU</name>
<dbReference type="SUPFAM" id="SSF103473">
    <property type="entry name" value="MFS general substrate transporter"/>
    <property type="match status" value="1"/>
</dbReference>